<keyword evidence="4" id="KW-0346">Stress response</keyword>
<organism evidence="4 5">
    <name type="scientific">Desulfonatronospira thiodismutans ASO3-1</name>
    <dbReference type="NCBI Taxonomy" id="555779"/>
    <lineage>
        <taxon>Bacteria</taxon>
        <taxon>Pseudomonadati</taxon>
        <taxon>Thermodesulfobacteriota</taxon>
        <taxon>Desulfovibrionia</taxon>
        <taxon>Desulfovibrionales</taxon>
        <taxon>Desulfonatronovibrionaceae</taxon>
        <taxon>Desulfonatronospira</taxon>
    </lineage>
</organism>
<evidence type="ECO:0000259" key="3">
    <source>
        <dbReference type="PROSITE" id="PS01031"/>
    </source>
</evidence>
<dbReference type="InterPro" id="IPR008978">
    <property type="entry name" value="HSP20-like_chaperone"/>
</dbReference>
<evidence type="ECO:0000256" key="2">
    <source>
        <dbReference type="RuleBase" id="RU003616"/>
    </source>
</evidence>
<gene>
    <name evidence="4" type="ORF">Dthio_PD2305</name>
</gene>
<dbReference type="CDD" id="cd06464">
    <property type="entry name" value="ACD_sHsps-like"/>
    <property type="match status" value="1"/>
</dbReference>
<comment type="similarity">
    <text evidence="1 2">Belongs to the small heat shock protein (HSP20) family.</text>
</comment>
<sequence>MMERLLPTRRTNAPERRTAMRTPMDMFEMFEDMWRSPFRGIEELDQQFTPAIEVSEKENEIVVRAEVPGMSPEDMDIRVENNHLILSGEKKHEHKDEKENQIHREFTYGRFYRTIPLRGEVDPGNVKAKYKDGVLTVNVPMNPESTRAKKIAIES</sequence>
<dbReference type="SUPFAM" id="SSF49764">
    <property type="entry name" value="HSP20-like chaperones"/>
    <property type="match status" value="1"/>
</dbReference>
<dbReference type="InterPro" id="IPR002068">
    <property type="entry name" value="A-crystallin/Hsp20_dom"/>
</dbReference>
<dbReference type="RefSeq" id="WP_008870228.1">
    <property type="nucleotide sequence ID" value="NZ_ACJN02000002.1"/>
</dbReference>
<name>D6SQ88_9BACT</name>
<dbReference type="PROSITE" id="PS01031">
    <property type="entry name" value="SHSP"/>
    <property type="match status" value="1"/>
</dbReference>
<dbReference type="EMBL" id="ACJN02000002">
    <property type="protein sequence ID" value="EFI34914.1"/>
    <property type="molecule type" value="Genomic_DNA"/>
</dbReference>
<reference evidence="4" key="1">
    <citation type="submission" date="2010-05" db="EMBL/GenBank/DDBJ databases">
        <title>The draft genome of Desulfonatronospira thiodismutans ASO3-1.</title>
        <authorList>
            <consortium name="US DOE Joint Genome Institute (JGI-PGF)"/>
            <person name="Lucas S."/>
            <person name="Copeland A."/>
            <person name="Lapidus A."/>
            <person name="Cheng J.-F."/>
            <person name="Bruce D."/>
            <person name="Goodwin L."/>
            <person name="Pitluck S."/>
            <person name="Chertkov O."/>
            <person name="Brettin T."/>
            <person name="Detter J.C."/>
            <person name="Han C."/>
            <person name="Land M.L."/>
            <person name="Hauser L."/>
            <person name="Kyrpides N."/>
            <person name="Mikhailova N."/>
            <person name="Muyzer G."/>
            <person name="Woyke T."/>
        </authorList>
    </citation>
    <scope>NUCLEOTIDE SEQUENCE [LARGE SCALE GENOMIC DNA]</scope>
    <source>
        <strain evidence="4">ASO3-1</strain>
    </source>
</reference>
<dbReference type="Pfam" id="PF00011">
    <property type="entry name" value="HSP20"/>
    <property type="match status" value="1"/>
</dbReference>
<dbReference type="eggNOG" id="COG0071">
    <property type="taxonomic scope" value="Bacteria"/>
</dbReference>
<proteinExistence type="inferred from homology"/>
<evidence type="ECO:0000313" key="5">
    <source>
        <dbReference type="Proteomes" id="UP000005496"/>
    </source>
</evidence>
<dbReference type="Gene3D" id="2.60.40.790">
    <property type="match status" value="1"/>
</dbReference>
<dbReference type="InterPro" id="IPR031107">
    <property type="entry name" value="Small_HSP"/>
</dbReference>
<keyword evidence="5" id="KW-1185">Reference proteome</keyword>
<protein>
    <submittedName>
        <fullName evidence="4">Heat shock protein Hsp20</fullName>
    </submittedName>
</protein>
<evidence type="ECO:0000313" key="4">
    <source>
        <dbReference type="EMBL" id="EFI34914.1"/>
    </source>
</evidence>
<dbReference type="Proteomes" id="UP000005496">
    <property type="component" value="Unassembled WGS sequence"/>
</dbReference>
<feature type="domain" description="SHSP" evidence="3">
    <location>
        <begin position="43"/>
        <end position="155"/>
    </location>
</feature>
<accession>D6SQ88</accession>
<dbReference type="AlphaFoldDB" id="D6SQ88"/>
<comment type="caution">
    <text evidence="4">The sequence shown here is derived from an EMBL/GenBank/DDBJ whole genome shotgun (WGS) entry which is preliminary data.</text>
</comment>
<dbReference type="PANTHER" id="PTHR11527">
    <property type="entry name" value="HEAT-SHOCK PROTEIN 20 FAMILY MEMBER"/>
    <property type="match status" value="1"/>
</dbReference>
<evidence type="ECO:0000256" key="1">
    <source>
        <dbReference type="PROSITE-ProRule" id="PRU00285"/>
    </source>
</evidence>